<evidence type="ECO:0000256" key="2">
    <source>
        <dbReference type="ARBA" id="ARBA00005831"/>
    </source>
</evidence>
<evidence type="ECO:0000256" key="8">
    <source>
        <dbReference type="ARBA" id="ARBA00031345"/>
    </source>
</evidence>
<dbReference type="EMBL" id="CP033148">
    <property type="protein sequence ID" value="AYO41159.1"/>
    <property type="molecule type" value="Genomic_DNA"/>
</dbReference>
<dbReference type="OrthoDB" id="249612at2759"/>
<evidence type="ECO:0000256" key="3">
    <source>
        <dbReference type="ARBA" id="ARBA00020984"/>
    </source>
</evidence>
<evidence type="ECO:0000256" key="6">
    <source>
        <dbReference type="ARBA" id="ARBA00023034"/>
    </source>
</evidence>
<dbReference type="InterPro" id="IPR019335">
    <property type="entry name" value="COG7"/>
</dbReference>
<evidence type="ECO:0000313" key="10">
    <source>
        <dbReference type="EMBL" id="AYO41159.1"/>
    </source>
</evidence>
<evidence type="ECO:0000256" key="1">
    <source>
        <dbReference type="ARBA" id="ARBA00004395"/>
    </source>
</evidence>
<comment type="similarity">
    <text evidence="2">Belongs to the COG7 family.</text>
</comment>
<evidence type="ECO:0000313" key="11">
    <source>
        <dbReference type="Proteomes" id="UP000269793"/>
    </source>
</evidence>
<name>A0A3G2S0X5_MALR7</name>
<evidence type="ECO:0000256" key="9">
    <source>
        <dbReference type="SAM" id="Coils"/>
    </source>
</evidence>
<keyword evidence="7" id="KW-0472">Membrane</keyword>
<dbReference type="PANTHER" id="PTHR21443:SF0">
    <property type="entry name" value="CONSERVED OLIGOMERIC GOLGI COMPLEX SUBUNIT 7"/>
    <property type="match status" value="1"/>
</dbReference>
<evidence type="ECO:0000256" key="4">
    <source>
        <dbReference type="ARBA" id="ARBA00022448"/>
    </source>
</evidence>
<dbReference type="Pfam" id="PF10191">
    <property type="entry name" value="COG7"/>
    <property type="match status" value="2"/>
</dbReference>
<organism evidence="10 11">
    <name type="scientific">Malassezia restricta (strain ATCC 96810 / NBRC 103918 / CBS 7877)</name>
    <name type="common">Seborrheic dermatitis infection agent</name>
    <dbReference type="NCBI Taxonomy" id="425264"/>
    <lineage>
        <taxon>Eukaryota</taxon>
        <taxon>Fungi</taxon>
        <taxon>Dikarya</taxon>
        <taxon>Basidiomycota</taxon>
        <taxon>Ustilaginomycotina</taxon>
        <taxon>Malasseziomycetes</taxon>
        <taxon>Malasseziales</taxon>
        <taxon>Malasseziaceae</taxon>
        <taxon>Malassezia</taxon>
    </lineage>
</organism>
<dbReference type="GO" id="GO:0000139">
    <property type="term" value="C:Golgi membrane"/>
    <property type="evidence" value="ECO:0007669"/>
    <property type="project" value="UniProtKB-SubCell"/>
</dbReference>
<comment type="subcellular location">
    <subcellularLocation>
        <location evidence="1">Golgi apparatus membrane</location>
        <topology evidence="1">Peripheral membrane protein</topology>
    </subcellularLocation>
</comment>
<dbReference type="GO" id="GO:0007030">
    <property type="term" value="P:Golgi organization"/>
    <property type="evidence" value="ECO:0007669"/>
    <property type="project" value="TreeGrafter"/>
</dbReference>
<keyword evidence="6" id="KW-0333">Golgi apparatus</keyword>
<dbReference type="GO" id="GO:0006886">
    <property type="term" value="P:intracellular protein transport"/>
    <property type="evidence" value="ECO:0007669"/>
    <property type="project" value="InterPro"/>
</dbReference>
<evidence type="ECO:0000256" key="7">
    <source>
        <dbReference type="ARBA" id="ARBA00023136"/>
    </source>
</evidence>
<dbReference type="AlphaFoldDB" id="A0A3G2S0X5"/>
<reference evidence="10 11" key="1">
    <citation type="submission" date="2018-10" db="EMBL/GenBank/DDBJ databases">
        <title>Complete genome sequence of Malassezia restricta CBS 7877.</title>
        <authorList>
            <person name="Morand S.C."/>
            <person name="Bertignac M."/>
            <person name="Iltis A."/>
            <person name="Kolder I."/>
            <person name="Pirovano W."/>
            <person name="Jourdain R."/>
            <person name="Clavaud C."/>
        </authorList>
    </citation>
    <scope>NUCLEOTIDE SEQUENCE [LARGE SCALE GENOMIC DNA]</scope>
    <source>
        <strain evidence="10 11">CBS 7877</strain>
    </source>
</reference>
<gene>
    <name evidence="10" type="ORF">DNF11_0209</name>
</gene>
<proteinExistence type="inferred from homology"/>
<sequence length="711" mass="78134">MAEADAVAWLNREMRGLAPSRASGSWTQRVAESGAADPQHVETRLAELHRRIRSARSEHAAEIETQIQRARANVPQAAEQAQQVAREATHFRAALQALHHSEPPAALACVHRLTDIQHRMQHARDLLQAADAWSYVEADVHAHIQERDYARAAQRIADVRDSLAQFAHSEHVSAQTAVLARLSDTLLREVQPMLAAAVTSGDVDAMELCAAVYARLQQDDALAELYLPARAERVHRVWADTDATLPAKMAQLGDALVALTDEEVHTFAPRLFGNEAAVVVAHTLATLSPSLATCVATAQAPLPDMVQAYEVAHAWAARLEALLRGATTQPVVQLRGSRDWRPCIEEAFAPFKAAYRALEEAYIEQAWSDTQPSFAAQLDRAMVSSLSDDMAPWLQCVTLVAELLHDQVMLARALRTEALQRAHALGAPLSDTQAALHASLDPGVAHRLSSTMDLLRQRYQSHARVNAPMHLAQADDLDALHDWSLIRAGAKMLGVVREAGEAMDTALHAAQRLVMELVLTVFRQHLDMYVAHGAWREHAPARTDPRVPMPTFSLSPTEGMVRLGEGLLNLPRLFEALVEREWANFAYGVHALDDERPRKTRTLSAKMLTHDMPDDTLDYVLSAWLRSLTLALLASLQQDALPRIVASRECDRAQLAADLDYLSTIASALNASSSALREWVDVLQLDARAASALPASSPLRASRAFALVWTT</sequence>
<evidence type="ECO:0000256" key="5">
    <source>
        <dbReference type="ARBA" id="ARBA00022927"/>
    </source>
</evidence>
<dbReference type="STRING" id="425264.A0A3G2S0X5"/>
<keyword evidence="4" id="KW-0813">Transport</keyword>
<dbReference type="GO" id="GO:0006890">
    <property type="term" value="P:retrograde vesicle-mediated transport, Golgi to endoplasmic reticulum"/>
    <property type="evidence" value="ECO:0007669"/>
    <property type="project" value="TreeGrafter"/>
</dbReference>
<accession>A0A3G2S0X5</accession>
<feature type="coiled-coil region" evidence="9">
    <location>
        <begin position="60"/>
        <end position="87"/>
    </location>
</feature>
<dbReference type="Proteomes" id="UP000269793">
    <property type="component" value="Chromosome I"/>
</dbReference>
<keyword evidence="9" id="KW-0175">Coiled coil</keyword>
<protein>
    <recommendedName>
        <fullName evidence="3">Conserved oligomeric Golgi complex subunit 7</fullName>
    </recommendedName>
    <alternativeName>
        <fullName evidence="8">Component of oligomeric Golgi complex 7</fullName>
    </alternativeName>
</protein>
<dbReference type="PANTHER" id="PTHR21443">
    <property type="entry name" value="CONSERVED OLIGOMERIC GOLGI COMPLEX COMPONENT 7"/>
    <property type="match status" value="1"/>
</dbReference>
<dbReference type="GO" id="GO:0017119">
    <property type="term" value="C:Golgi transport complex"/>
    <property type="evidence" value="ECO:0007669"/>
    <property type="project" value="InterPro"/>
</dbReference>
<keyword evidence="11" id="KW-1185">Reference proteome</keyword>
<keyword evidence="5" id="KW-0653">Protein transport</keyword>
<dbReference type="VEuPathDB" id="FungiDB:DNF11_0209"/>